<gene>
    <name evidence="6" type="ORF">SKTS_08400</name>
</gene>
<name>A0A6F8V8G8_9PROT</name>
<organism evidence="6 7">
    <name type="scientific">Sulfurimicrobium lacus</name>
    <dbReference type="NCBI Taxonomy" id="2715678"/>
    <lineage>
        <taxon>Bacteria</taxon>
        <taxon>Pseudomonadati</taxon>
        <taxon>Pseudomonadota</taxon>
        <taxon>Betaproteobacteria</taxon>
        <taxon>Nitrosomonadales</taxon>
        <taxon>Sulfuricellaceae</taxon>
        <taxon>Sulfurimicrobium</taxon>
    </lineage>
</organism>
<dbReference type="Proteomes" id="UP000502260">
    <property type="component" value="Chromosome"/>
</dbReference>
<dbReference type="Pfam" id="PF00990">
    <property type="entry name" value="GGDEF"/>
    <property type="match status" value="1"/>
</dbReference>
<dbReference type="InterPro" id="IPR050469">
    <property type="entry name" value="Diguanylate_Cyclase"/>
</dbReference>
<dbReference type="InterPro" id="IPR001638">
    <property type="entry name" value="Solute-binding_3/MltF_N"/>
</dbReference>
<dbReference type="SMART" id="SM00062">
    <property type="entry name" value="PBPb"/>
    <property type="match status" value="1"/>
</dbReference>
<dbReference type="GO" id="GO:0052621">
    <property type="term" value="F:diguanylate cyclase activity"/>
    <property type="evidence" value="ECO:0007669"/>
    <property type="project" value="UniProtKB-EC"/>
</dbReference>
<dbReference type="CDD" id="cd01949">
    <property type="entry name" value="GGDEF"/>
    <property type="match status" value="1"/>
</dbReference>
<proteinExistence type="predicted"/>
<dbReference type="EMBL" id="AP022853">
    <property type="protein sequence ID" value="BCB25954.1"/>
    <property type="molecule type" value="Genomic_DNA"/>
</dbReference>
<dbReference type="PANTHER" id="PTHR45138:SF9">
    <property type="entry name" value="DIGUANYLATE CYCLASE DGCM-RELATED"/>
    <property type="match status" value="1"/>
</dbReference>
<dbReference type="CDD" id="cd01007">
    <property type="entry name" value="PBP2_BvgS_HisK_like"/>
    <property type="match status" value="1"/>
</dbReference>
<feature type="transmembrane region" description="Helical" evidence="4">
    <location>
        <begin position="270"/>
        <end position="292"/>
    </location>
</feature>
<dbReference type="Pfam" id="PF00497">
    <property type="entry name" value="SBP_bac_3"/>
    <property type="match status" value="1"/>
</dbReference>
<dbReference type="SUPFAM" id="SSF55073">
    <property type="entry name" value="Nucleotide cyclase"/>
    <property type="match status" value="1"/>
</dbReference>
<dbReference type="GO" id="GO:0043709">
    <property type="term" value="P:cell adhesion involved in single-species biofilm formation"/>
    <property type="evidence" value="ECO:0007669"/>
    <property type="project" value="TreeGrafter"/>
</dbReference>
<dbReference type="InterPro" id="IPR000160">
    <property type="entry name" value="GGDEF_dom"/>
</dbReference>
<evidence type="ECO:0000256" key="2">
    <source>
        <dbReference type="ARBA" id="ARBA00034247"/>
    </source>
</evidence>
<dbReference type="PANTHER" id="PTHR45138">
    <property type="entry name" value="REGULATORY COMPONENTS OF SENSORY TRANSDUCTION SYSTEM"/>
    <property type="match status" value="1"/>
</dbReference>
<dbReference type="Gene3D" id="3.40.190.10">
    <property type="entry name" value="Periplasmic binding protein-like II"/>
    <property type="match status" value="2"/>
</dbReference>
<keyword evidence="4" id="KW-0812">Transmembrane</keyword>
<evidence type="ECO:0000313" key="6">
    <source>
        <dbReference type="EMBL" id="BCB25954.1"/>
    </source>
</evidence>
<dbReference type="GO" id="GO:1902201">
    <property type="term" value="P:negative regulation of bacterial-type flagellum-dependent cell motility"/>
    <property type="evidence" value="ECO:0007669"/>
    <property type="project" value="TreeGrafter"/>
</dbReference>
<evidence type="ECO:0000313" key="7">
    <source>
        <dbReference type="Proteomes" id="UP000502260"/>
    </source>
</evidence>
<sequence>MGIISALLSLFLAAIAYGGADGKDILSSAERVWLTNNQSRLVLAVETGYAPFVFLDDKGRPTGLAHDYLLLIESKLGVHFKQRRFSSLDEIFDKVRSGEVQIVNAVTNTPARSRFLAMTEPFISVPNVIIVRKDQSGAMTELKLAGLKVSLVKSYAVTEHMTNRGLQFVPDIVPDDLTALLNVSFGRSDAAIVDLATASYLISVKGITNLRVAGEVPFDIRLSIGSPIGEPVLHSILQKGLNAATDAERDEIKKRWINTSNQSIYSNRQFWVVLGGVLAGALVIFAVILVWNRTLRQQVAIRTDALVREKEALRESEAQNLALVTQYNRELERQIAERTAELSEVNRKLQQLSEIDGLTGIANRRKFDAELDREWRRAIREKRPLALLMVDIDHFKEYNDRYGHPEGDRCLQLVAEVLHSLIQRTGELVARYGGEEFVVILPGHSIQTAGEVAEKIRYTIEARKIPHLGNVSSQVLTISVGVASMVPDQAERPDTLLNQADACLYEAKREGRNRVVTECRIQ</sequence>
<dbReference type="FunFam" id="3.30.70.270:FF:000001">
    <property type="entry name" value="Diguanylate cyclase domain protein"/>
    <property type="match status" value="1"/>
</dbReference>
<dbReference type="AlphaFoldDB" id="A0A6F8V8G8"/>
<feature type="coiled-coil region" evidence="3">
    <location>
        <begin position="328"/>
        <end position="355"/>
    </location>
</feature>
<dbReference type="InterPro" id="IPR029787">
    <property type="entry name" value="Nucleotide_cyclase"/>
</dbReference>
<dbReference type="KEGG" id="slac:SKTS_08400"/>
<dbReference type="SMART" id="SM00267">
    <property type="entry name" value="GGDEF"/>
    <property type="match status" value="1"/>
</dbReference>
<feature type="domain" description="GGDEF" evidence="5">
    <location>
        <begin position="383"/>
        <end position="520"/>
    </location>
</feature>
<dbReference type="RefSeq" id="WP_173060843.1">
    <property type="nucleotide sequence ID" value="NZ_AP022853.1"/>
</dbReference>
<reference evidence="7" key="1">
    <citation type="submission" date="2020-03" db="EMBL/GenBank/DDBJ databases">
        <title>Complete genome sequence of sulfur-oxidizing bacterium skT11.</title>
        <authorList>
            <person name="Kanda M."/>
            <person name="Kojima H."/>
            <person name="Fukui M."/>
        </authorList>
    </citation>
    <scope>NUCLEOTIDE SEQUENCE [LARGE SCALE GENOMIC DNA]</scope>
    <source>
        <strain evidence="7">skT11</strain>
    </source>
</reference>
<keyword evidence="4" id="KW-1133">Transmembrane helix</keyword>
<keyword evidence="7" id="KW-1185">Reference proteome</keyword>
<evidence type="ECO:0000256" key="1">
    <source>
        <dbReference type="ARBA" id="ARBA00012528"/>
    </source>
</evidence>
<keyword evidence="3" id="KW-0175">Coiled coil</keyword>
<dbReference type="InterPro" id="IPR043128">
    <property type="entry name" value="Rev_trsase/Diguanyl_cyclase"/>
</dbReference>
<evidence type="ECO:0000256" key="3">
    <source>
        <dbReference type="SAM" id="Coils"/>
    </source>
</evidence>
<dbReference type="GO" id="GO:0005886">
    <property type="term" value="C:plasma membrane"/>
    <property type="evidence" value="ECO:0007669"/>
    <property type="project" value="TreeGrafter"/>
</dbReference>
<accession>A0A6F8V8G8</accession>
<evidence type="ECO:0000256" key="4">
    <source>
        <dbReference type="SAM" id="Phobius"/>
    </source>
</evidence>
<dbReference type="EC" id="2.7.7.65" evidence="1"/>
<dbReference type="Gene3D" id="3.30.70.270">
    <property type="match status" value="1"/>
</dbReference>
<keyword evidence="4" id="KW-0472">Membrane</keyword>
<comment type="catalytic activity">
    <reaction evidence="2">
        <text>2 GTP = 3',3'-c-di-GMP + 2 diphosphate</text>
        <dbReference type="Rhea" id="RHEA:24898"/>
        <dbReference type="ChEBI" id="CHEBI:33019"/>
        <dbReference type="ChEBI" id="CHEBI:37565"/>
        <dbReference type="ChEBI" id="CHEBI:58805"/>
        <dbReference type="EC" id="2.7.7.65"/>
    </reaction>
</comment>
<dbReference type="NCBIfam" id="TIGR00254">
    <property type="entry name" value="GGDEF"/>
    <property type="match status" value="1"/>
</dbReference>
<protein>
    <recommendedName>
        <fullName evidence="1">diguanylate cyclase</fullName>
        <ecNumber evidence="1">2.7.7.65</ecNumber>
    </recommendedName>
</protein>
<evidence type="ECO:0000259" key="5">
    <source>
        <dbReference type="PROSITE" id="PS50887"/>
    </source>
</evidence>
<dbReference type="SUPFAM" id="SSF53850">
    <property type="entry name" value="Periplasmic binding protein-like II"/>
    <property type="match status" value="1"/>
</dbReference>
<dbReference type="PROSITE" id="PS50887">
    <property type="entry name" value="GGDEF"/>
    <property type="match status" value="1"/>
</dbReference>